<gene>
    <name evidence="1" type="ORF">ACFSUD_05035</name>
</gene>
<reference evidence="2" key="1">
    <citation type="journal article" date="2019" name="Int. J. Syst. Evol. Microbiol.">
        <title>The Global Catalogue of Microorganisms (GCM) 10K type strain sequencing project: providing services to taxonomists for standard genome sequencing and annotation.</title>
        <authorList>
            <consortium name="The Broad Institute Genomics Platform"/>
            <consortium name="The Broad Institute Genome Sequencing Center for Infectious Disease"/>
            <person name="Wu L."/>
            <person name="Ma J."/>
        </authorList>
    </citation>
    <scope>NUCLEOTIDE SEQUENCE [LARGE SCALE GENOMIC DNA]</scope>
    <source>
        <strain evidence="2">TISTR 2562</strain>
    </source>
</reference>
<protein>
    <submittedName>
        <fullName evidence="1">Uncharacterized protein</fullName>
    </submittedName>
</protein>
<keyword evidence="2" id="KW-1185">Reference proteome</keyword>
<organism evidence="1 2">
    <name type="scientific">Sulfitobacter aestuarii</name>
    <dbReference type="NCBI Taxonomy" id="2161676"/>
    <lineage>
        <taxon>Bacteria</taxon>
        <taxon>Pseudomonadati</taxon>
        <taxon>Pseudomonadota</taxon>
        <taxon>Alphaproteobacteria</taxon>
        <taxon>Rhodobacterales</taxon>
        <taxon>Roseobacteraceae</taxon>
        <taxon>Sulfitobacter</taxon>
    </lineage>
</organism>
<dbReference type="RefSeq" id="WP_386372085.1">
    <property type="nucleotide sequence ID" value="NZ_JBHUMP010000003.1"/>
</dbReference>
<name>A0ABW5TZI4_9RHOB</name>
<accession>A0ABW5TZI4</accession>
<dbReference type="EMBL" id="JBHUMP010000003">
    <property type="protein sequence ID" value="MFD2738925.1"/>
    <property type="molecule type" value="Genomic_DNA"/>
</dbReference>
<sequence>MHPELEIRRRLVFHASQTYARSDAEWHKGLEHAAEMVPDVAGHGYWQIGNPGSEIRRLYERRAAALSRFDAARQKLQVAKDRLHERDVAAHPFGPARLTHHDNLL</sequence>
<proteinExistence type="predicted"/>
<evidence type="ECO:0000313" key="1">
    <source>
        <dbReference type="EMBL" id="MFD2738925.1"/>
    </source>
</evidence>
<dbReference type="Proteomes" id="UP001597474">
    <property type="component" value="Unassembled WGS sequence"/>
</dbReference>
<comment type="caution">
    <text evidence="1">The sequence shown here is derived from an EMBL/GenBank/DDBJ whole genome shotgun (WGS) entry which is preliminary data.</text>
</comment>
<evidence type="ECO:0000313" key="2">
    <source>
        <dbReference type="Proteomes" id="UP001597474"/>
    </source>
</evidence>